<protein>
    <submittedName>
        <fullName evidence="18">Unannotated protein</fullName>
    </submittedName>
</protein>
<dbReference type="GO" id="GO:0043546">
    <property type="term" value="F:molybdopterin cofactor binding"/>
    <property type="evidence" value="ECO:0007669"/>
    <property type="project" value="InterPro"/>
</dbReference>
<dbReference type="SMART" id="SM00929">
    <property type="entry name" value="NADH-G_4Fe-4S_3"/>
    <property type="match status" value="1"/>
</dbReference>
<dbReference type="SUPFAM" id="SSF54862">
    <property type="entry name" value="4Fe-4S ferredoxins"/>
    <property type="match status" value="1"/>
</dbReference>
<dbReference type="Gene3D" id="3.30.70.20">
    <property type="match status" value="1"/>
</dbReference>
<keyword evidence="12" id="KW-0472">Membrane</keyword>
<dbReference type="InterPro" id="IPR006656">
    <property type="entry name" value="Mopterin_OxRdtase"/>
</dbReference>
<evidence type="ECO:0000313" key="22">
    <source>
        <dbReference type="EMBL" id="CAB4995915.1"/>
    </source>
</evidence>
<dbReference type="SUPFAM" id="SSF54292">
    <property type="entry name" value="2Fe-2S ferredoxin-like"/>
    <property type="match status" value="1"/>
</dbReference>
<dbReference type="CDD" id="cd00207">
    <property type="entry name" value="fer2"/>
    <property type="match status" value="1"/>
</dbReference>
<evidence type="ECO:0000313" key="19">
    <source>
        <dbReference type="EMBL" id="CAB4807185.1"/>
    </source>
</evidence>
<dbReference type="GO" id="GO:0048038">
    <property type="term" value="F:quinone binding"/>
    <property type="evidence" value="ECO:0007669"/>
    <property type="project" value="UniProtKB-KW"/>
</dbReference>
<evidence type="ECO:0000313" key="18">
    <source>
        <dbReference type="EMBL" id="CAB4722438.1"/>
    </source>
</evidence>
<dbReference type="InterPro" id="IPR054351">
    <property type="entry name" value="NADH_UbQ_OxRdtase_ferredoxin"/>
</dbReference>
<dbReference type="SMART" id="SM00926">
    <property type="entry name" value="Molybdop_Fe4S4"/>
    <property type="match status" value="1"/>
</dbReference>
<dbReference type="Pfam" id="PF00384">
    <property type="entry name" value="Molybdopterin"/>
    <property type="match status" value="1"/>
</dbReference>
<evidence type="ECO:0000256" key="2">
    <source>
        <dbReference type="ARBA" id="ARBA00004370"/>
    </source>
</evidence>
<dbReference type="FunFam" id="3.10.20.740:FF:000004">
    <property type="entry name" value="NADH-quinone oxidoreductase"/>
    <property type="match status" value="1"/>
</dbReference>
<evidence type="ECO:0000313" key="20">
    <source>
        <dbReference type="EMBL" id="CAB4846695.1"/>
    </source>
</evidence>
<evidence type="ECO:0000256" key="1">
    <source>
        <dbReference type="ARBA" id="ARBA00001966"/>
    </source>
</evidence>
<dbReference type="Pfam" id="PF22117">
    <property type="entry name" value="Fer4_Nqo3"/>
    <property type="match status" value="1"/>
</dbReference>
<evidence type="ECO:0000313" key="17">
    <source>
        <dbReference type="EMBL" id="CAB4363015.1"/>
    </source>
</evidence>
<feature type="domain" description="4Fe-4S Mo/W bis-MGD-type" evidence="15">
    <location>
        <begin position="236"/>
        <end position="292"/>
    </location>
</feature>
<feature type="domain" description="4Fe-4S His(Cys)3-ligated-type" evidence="16">
    <location>
        <begin position="98"/>
        <end position="137"/>
    </location>
</feature>
<dbReference type="InterPro" id="IPR010228">
    <property type="entry name" value="NADH_UbQ_OxRdtase_Gsu"/>
</dbReference>
<name>A0A6J6RK91_9ZZZZ</name>
<keyword evidence="11" id="KW-0520">NAD</keyword>
<dbReference type="EMBL" id="CAFAAV010000024">
    <property type="protein sequence ID" value="CAB4807185.1"/>
    <property type="molecule type" value="Genomic_DNA"/>
</dbReference>
<dbReference type="PROSITE" id="PS51669">
    <property type="entry name" value="4FE4S_MOW_BIS_MGD"/>
    <property type="match status" value="1"/>
</dbReference>
<dbReference type="InterPro" id="IPR001041">
    <property type="entry name" value="2Fe-2S_ferredoxin-type"/>
</dbReference>
<keyword evidence="7" id="KW-0479">Metal-binding</keyword>
<dbReference type="AlphaFoldDB" id="A0A6J6RK91"/>
<evidence type="ECO:0000256" key="8">
    <source>
        <dbReference type="ARBA" id="ARBA00022967"/>
    </source>
</evidence>
<dbReference type="GO" id="GO:0016020">
    <property type="term" value="C:membrane"/>
    <property type="evidence" value="ECO:0007669"/>
    <property type="project" value="UniProtKB-SubCell"/>
</dbReference>
<dbReference type="GO" id="GO:0042773">
    <property type="term" value="P:ATP synthesis coupled electron transport"/>
    <property type="evidence" value="ECO:0007669"/>
    <property type="project" value="InterPro"/>
</dbReference>
<evidence type="ECO:0000256" key="6">
    <source>
        <dbReference type="ARBA" id="ARBA00022719"/>
    </source>
</evidence>
<keyword evidence="9" id="KW-0408">Iron</keyword>
<dbReference type="InterPro" id="IPR009010">
    <property type="entry name" value="Asp_de-COase-like_dom_sf"/>
</dbReference>
<dbReference type="PANTHER" id="PTHR43105:SF12">
    <property type="entry name" value="NADH-QUINONE OXIDOREDUCTASE SUBUNIT G"/>
    <property type="match status" value="1"/>
</dbReference>
<keyword evidence="5" id="KW-0001">2Fe-2S</keyword>
<dbReference type="GO" id="GO:0051539">
    <property type="term" value="F:4 iron, 4 sulfur cluster binding"/>
    <property type="evidence" value="ECO:0007669"/>
    <property type="project" value="UniProtKB-KW"/>
</dbReference>
<dbReference type="SUPFAM" id="SSF50692">
    <property type="entry name" value="ADC-like"/>
    <property type="match status" value="1"/>
</dbReference>
<dbReference type="PROSITE" id="PS51839">
    <property type="entry name" value="4FE4S_HC3"/>
    <property type="match status" value="1"/>
</dbReference>
<comment type="subcellular location">
    <subcellularLocation>
        <location evidence="2">Membrane</location>
    </subcellularLocation>
</comment>
<evidence type="ECO:0000256" key="5">
    <source>
        <dbReference type="ARBA" id="ARBA00022714"/>
    </source>
</evidence>
<dbReference type="InterPro" id="IPR006657">
    <property type="entry name" value="MoPterin_dinucl-bd_dom"/>
</dbReference>
<sequence>MTDISPAEEVEAPPVDPNEVRLTINGHEVVSTKGEMVIAAAARAGDYIPHFCYHPRLEPVGMCRMCMVDIDGGRGPMLQPACMVPVSPGMKVDTGSPATKRAQEGIIELLLANHPLDCPVCDKGGECPLQDQSFSHGPGESRYVEEKRHYEKPIAISDIVFLDRERCILCDRCTRFADEVAGDALIQFNSRGNNTHITTFPDEPFASYFSGNTVQICPVGALTAKPYRFKARPWDLAQQESTCTTCAVGCRTVVQSSHDELLRYMGVDSDPVNHGWLCDRGRFNFESVKSADRLLQPLVRQADGFQPATWSAALAEAASLILEAKAAGGPKSIAVIGGARGTNEDAFAWSRLGHEVIGTPNVYSQMGDGLPADLLLLDRATIDQAASATTIVLLAPDLKEELPILYLRLREAAEKKRSRIIEFAPKQSGLTRNAWRHFAYEPGTQVAAVEKALADPEIAAQFAKGSVVVVAGRGNLAETSTATVRAIRTVLAANPGSRILPAFRRGNVVGALQVGMRTADGGLDTRAALQAAADGKIECLVLVGADPLTDFPDTDLARRALAGARRIVAVDTFLTPSALLANVVLAASAYAEKSGTTTNIEGRVTTVAQQVNPAGNTRADWMIAAELALDLGGDFAYETIDDVTADIAWHVAGHEAITPEALATAKDGIIAGLLPAMAQAKLLEAVIPERNSYDFRLVVSRTMYDQATGTANSPSLAHLATQTMVHLHPLDLGKVGTTEGATVKMSSTRATIVLNVVADPAVLRGTAWVPFNHSGANVGDLIDCTAAVNDVRIENL</sequence>
<dbReference type="EMBL" id="CAFBMT010000004">
    <property type="protein sequence ID" value="CAB4923756.1"/>
    <property type="molecule type" value="Genomic_DNA"/>
</dbReference>
<feature type="domain" description="2Fe-2S ferredoxin-type" evidence="14">
    <location>
        <begin position="18"/>
        <end position="98"/>
    </location>
</feature>
<dbReference type="SUPFAM" id="SSF53706">
    <property type="entry name" value="Formate dehydrogenase/DMSO reductase, domains 1-3"/>
    <property type="match status" value="1"/>
</dbReference>
<evidence type="ECO:0000256" key="11">
    <source>
        <dbReference type="ARBA" id="ARBA00023027"/>
    </source>
</evidence>
<dbReference type="GO" id="GO:0051537">
    <property type="term" value="F:2 iron, 2 sulfur cluster binding"/>
    <property type="evidence" value="ECO:0007669"/>
    <property type="project" value="UniProtKB-KW"/>
</dbReference>
<evidence type="ECO:0000256" key="4">
    <source>
        <dbReference type="ARBA" id="ARBA00022485"/>
    </source>
</evidence>
<keyword evidence="4" id="KW-0004">4Fe-4S</keyword>
<accession>A0A6J6RK91</accession>
<dbReference type="FunFam" id="3.30.70.20:FF:000002">
    <property type="entry name" value="NADH-ubiquinone oxidoreductase 75 kDa subunit"/>
    <property type="match status" value="1"/>
</dbReference>
<reference evidence="18" key="1">
    <citation type="submission" date="2020-05" db="EMBL/GenBank/DDBJ databases">
        <authorList>
            <person name="Chiriac C."/>
            <person name="Salcher M."/>
            <person name="Ghai R."/>
            <person name="Kavagutti S V."/>
        </authorList>
    </citation>
    <scope>NUCLEOTIDE SEQUENCE</scope>
</reference>
<evidence type="ECO:0000256" key="9">
    <source>
        <dbReference type="ARBA" id="ARBA00023004"/>
    </source>
</evidence>
<dbReference type="EMBL" id="CAFBIY010000010">
    <property type="protein sequence ID" value="CAB4846695.1"/>
    <property type="molecule type" value="Genomic_DNA"/>
</dbReference>
<comment type="cofactor">
    <cofactor evidence="13">
        <name>[2Fe-2S] cluster</name>
        <dbReference type="ChEBI" id="CHEBI:190135"/>
    </cofactor>
</comment>
<dbReference type="GO" id="GO:0046872">
    <property type="term" value="F:metal ion binding"/>
    <property type="evidence" value="ECO:0007669"/>
    <property type="project" value="UniProtKB-KW"/>
</dbReference>
<organism evidence="18">
    <name type="scientific">freshwater metagenome</name>
    <dbReference type="NCBI Taxonomy" id="449393"/>
    <lineage>
        <taxon>unclassified sequences</taxon>
        <taxon>metagenomes</taxon>
        <taxon>ecological metagenomes</taxon>
    </lineage>
</organism>
<keyword evidence="6" id="KW-0874">Quinone</keyword>
<comment type="similarity">
    <text evidence="3">Belongs to the complex I 75 kDa subunit family.</text>
</comment>
<dbReference type="PROSITE" id="PS51085">
    <property type="entry name" value="2FE2S_FER_2"/>
    <property type="match status" value="1"/>
</dbReference>
<dbReference type="EMBL" id="CAESGF010000004">
    <property type="protein sequence ID" value="CAB4363015.1"/>
    <property type="molecule type" value="Genomic_DNA"/>
</dbReference>
<dbReference type="Gene3D" id="3.10.20.740">
    <property type="match status" value="1"/>
</dbReference>
<dbReference type="GO" id="GO:0008137">
    <property type="term" value="F:NADH dehydrogenase (ubiquinone) activity"/>
    <property type="evidence" value="ECO:0007669"/>
    <property type="project" value="InterPro"/>
</dbReference>
<dbReference type="Gene3D" id="3.40.50.740">
    <property type="match status" value="2"/>
</dbReference>
<dbReference type="PROSITE" id="PS00643">
    <property type="entry name" value="COMPLEX1_75K_3"/>
    <property type="match status" value="1"/>
</dbReference>
<dbReference type="PROSITE" id="PS00642">
    <property type="entry name" value="COMPLEX1_75K_2"/>
    <property type="match status" value="1"/>
</dbReference>
<evidence type="ECO:0000256" key="13">
    <source>
        <dbReference type="ARBA" id="ARBA00034078"/>
    </source>
</evidence>
<proteinExistence type="inferred from homology"/>
<evidence type="ECO:0000259" key="15">
    <source>
        <dbReference type="PROSITE" id="PS51669"/>
    </source>
</evidence>
<dbReference type="InterPro" id="IPR050123">
    <property type="entry name" value="Prok_molybdopt-oxidoreductase"/>
</dbReference>
<dbReference type="InterPro" id="IPR006963">
    <property type="entry name" value="Mopterin_OxRdtase_4Fe-4S_dom"/>
</dbReference>
<keyword evidence="8" id="KW-1278">Translocase</keyword>
<dbReference type="GO" id="GO:0003954">
    <property type="term" value="F:NADH dehydrogenase activity"/>
    <property type="evidence" value="ECO:0007669"/>
    <property type="project" value="TreeGrafter"/>
</dbReference>
<dbReference type="Pfam" id="PF01568">
    <property type="entry name" value="Molydop_binding"/>
    <property type="match status" value="1"/>
</dbReference>
<dbReference type="PANTHER" id="PTHR43105">
    <property type="entry name" value="RESPIRATORY NITRATE REDUCTASE"/>
    <property type="match status" value="1"/>
</dbReference>
<evidence type="ECO:0000256" key="3">
    <source>
        <dbReference type="ARBA" id="ARBA00005404"/>
    </source>
</evidence>
<dbReference type="Gene3D" id="2.40.40.20">
    <property type="match status" value="1"/>
</dbReference>
<evidence type="ECO:0000256" key="7">
    <source>
        <dbReference type="ARBA" id="ARBA00022723"/>
    </source>
</evidence>
<evidence type="ECO:0000256" key="10">
    <source>
        <dbReference type="ARBA" id="ARBA00023014"/>
    </source>
</evidence>
<dbReference type="NCBIfam" id="TIGR01973">
    <property type="entry name" value="NuoG"/>
    <property type="match status" value="1"/>
</dbReference>
<dbReference type="PROSITE" id="PS00641">
    <property type="entry name" value="COMPLEX1_75K_1"/>
    <property type="match status" value="1"/>
</dbReference>
<dbReference type="Pfam" id="PF13510">
    <property type="entry name" value="Fer2_4"/>
    <property type="match status" value="1"/>
</dbReference>
<dbReference type="InterPro" id="IPR000283">
    <property type="entry name" value="NADH_UbQ_OxRdtase_75kDa_su_CS"/>
</dbReference>
<comment type="cofactor">
    <cofactor evidence="1">
        <name>[4Fe-4S] cluster</name>
        <dbReference type="ChEBI" id="CHEBI:49883"/>
    </cofactor>
</comment>
<dbReference type="InterPro" id="IPR019574">
    <property type="entry name" value="NADH_UbQ_OxRdtase_Gsu_4Fe4S-bd"/>
</dbReference>
<dbReference type="Pfam" id="PF04879">
    <property type="entry name" value="Molybdop_Fe4S4"/>
    <property type="match status" value="1"/>
</dbReference>
<dbReference type="Pfam" id="PF10588">
    <property type="entry name" value="NADH-G_4Fe-4S_3"/>
    <property type="match status" value="1"/>
</dbReference>
<evidence type="ECO:0000259" key="14">
    <source>
        <dbReference type="PROSITE" id="PS51085"/>
    </source>
</evidence>
<keyword evidence="10" id="KW-0411">Iron-sulfur</keyword>
<dbReference type="EMBL" id="CAEZYF010000007">
    <property type="protein sequence ID" value="CAB4722438.1"/>
    <property type="molecule type" value="Genomic_DNA"/>
</dbReference>
<evidence type="ECO:0000256" key="12">
    <source>
        <dbReference type="ARBA" id="ARBA00023136"/>
    </source>
</evidence>
<dbReference type="Gene3D" id="3.40.228.10">
    <property type="entry name" value="Dimethylsulfoxide Reductase, domain 2"/>
    <property type="match status" value="1"/>
</dbReference>
<dbReference type="EMBL" id="CAFBOL010000048">
    <property type="protein sequence ID" value="CAB4995915.1"/>
    <property type="molecule type" value="Genomic_DNA"/>
</dbReference>
<gene>
    <name evidence="18" type="ORF">UFOPK2656_01459</name>
    <name evidence="19" type="ORF">UFOPK3099_00490</name>
    <name evidence="20" type="ORF">UFOPK3267_00313</name>
    <name evidence="21" type="ORF">UFOPK3651_01030</name>
    <name evidence="22" type="ORF">UFOPK3931_01794</name>
    <name evidence="17" type="ORF">UFOPK4189_00795</name>
</gene>
<evidence type="ECO:0000259" key="16">
    <source>
        <dbReference type="PROSITE" id="PS51839"/>
    </source>
</evidence>
<dbReference type="Gene3D" id="2.20.25.90">
    <property type="entry name" value="ADC-like domains"/>
    <property type="match status" value="1"/>
</dbReference>
<dbReference type="InterPro" id="IPR036010">
    <property type="entry name" value="2Fe-2S_ferredoxin-like_sf"/>
</dbReference>
<evidence type="ECO:0000313" key="21">
    <source>
        <dbReference type="EMBL" id="CAB4923756.1"/>
    </source>
</evidence>